<sequence length="219" mass="24225">MIKLSLFLSLIWCVFAVPKDVSVSYSISDTEHFKPLGVIKFKSSPNREADIGTKFDVSANTLTSLKRDIQTGIQSNADLYYLSFDDSTFITSLPLCLISDSNLAHKIDIVIGKDENNIASITLHPYSLVEASINGTCVDSHGVSKDFKNEAEFVIEVVRPNQIPPPDTLTFLTRIEKEQKARQAGGDADNRGFFQKYWVYIAVALVMLVVSNAMAPQEG</sequence>
<reference evidence="2" key="1">
    <citation type="submission" date="2016-11" db="UniProtKB">
        <authorList>
            <consortium name="WormBaseParasite"/>
        </authorList>
    </citation>
    <scope>IDENTIFICATION</scope>
    <source>
        <strain evidence="2">KR3021</strain>
    </source>
</reference>
<evidence type="ECO:0000313" key="2">
    <source>
        <dbReference type="WBParaSite" id="RSKR_0000398500.1"/>
    </source>
</evidence>
<accession>A0AC35TTC8</accession>
<organism evidence="1 2">
    <name type="scientific">Rhabditophanes sp. KR3021</name>
    <dbReference type="NCBI Taxonomy" id="114890"/>
    <lineage>
        <taxon>Eukaryota</taxon>
        <taxon>Metazoa</taxon>
        <taxon>Ecdysozoa</taxon>
        <taxon>Nematoda</taxon>
        <taxon>Chromadorea</taxon>
        <taxon>Rhabditida</taxon>
        <taxon>Tylenchina</taxon>
        <taxon>Panagrolaimomorpha</taxon>
        <taxon>Strongyloidoidea</taxon>
        <taxon>Alloionematidae</taxon>
        <taxon>Rhabditophanes</taxon>
    </lineage>
</organism>
<evidence type="ECO:0000313" key="1">
    <source>
        <dbReference type="Proteomes" id="UP000095286"/>
    </source>
</evidence>
<dbReference type="WBParaSite" id="RSKR_0000398500.1">
    <property type="protein sequence ID" value="RSKR_0000398500.1"/>
    <property type="gene ID" value="RSKR_0000398500"/>
</dbReference>
<proteinExistence type="predicted"/>
<dbReference type="Proteomes" id="UP000095286">
    <property type="component" value="Unplaced"/>
</dbReference>
<name>A0AC35TTC8_9BILA</name>
<protein>
    <submittedName>
        <fullName evidence="2">ER membrane protein complex subunit 10</fullName>
    </submittedName>
</protein>